<dbReference type="KEGG" id="blen:NCTC4824_02019"/>
<sequence length="231" mass="26388">MVKKWIVFPIIISIIVIGTGLSNPQYNGLLLKDSYLYKNIEIQSMELIKDIIVIPEDRFNEVEVREIIDRIAALPTVILQDMKQKGMKVILFTGKLTDNPSAAHLEGIVPRGYPPDIVWDDLPGIGGSKLILIKIGHSEQGEGHGSINLEYHEIAHSIYNYMQNDSIMADITLAWEQEAKALFPEQSYFLNYKEEYFAESFALYFISKENRMKLKQLAPDTYASLSDYINR</sequence>
<name>A0A2X4Z7S0_LEDLE</name>
<comment type="subcellular location">
    <subcellularLocation>
        <location evidence="1">Secreted</location>
    </subcellularLocation>
</comment>
<proteinExistence type="predicted"/>
<evidence type="ECO:0000256" key="1">
    <source>
        <dbReference type="ARBA" id="ARBA00004613"/>
    </source>
</evidence>
<evidence type="ECO:0000256" key="2">
    <source>
        <dbReference type="ARBA" id="ARBA00022525"/>
    </source>
</evidence>
<protein>
    <recommendedName>
        <fullName evidence="3">ATLF-like domain-containing protein</fullName>
    </recommendedName>
</protein>
<dbReference type="AlphaFoldDB" id="A0A2X4Z7S0"/>
<dbReference type="CDD" id="cd20183">
    <property type="entry name" value="M34_PPEP"/>
    <property type="match status" value="1"/>
</dbReference>
<keyword evidence="5" id="KW-1185">Reference proteome</keyword>
<dbReference type="InterPro" id="IPR047568">
    <property type="entry name" value="ATLF-like_dom"/>
</dbReference>
<dbReference type="InterPro" id="IPR024079">
    <property type="entry name" value="MetalloPept_cat_dom_sf"/>
</dbReference>
<keyword evidence="2" id="KW-0964">Secreted</keyword>
<dbReference type="GO" id="GO:0005576">
    <property type="term" value="C:extracellular region"/>
    <property type="evidence" value="ECO:0007669"/>
    <property type="project" value="UniProtKB-SubCell"/>
</dbReference>
<evidence type="ECO:0000313" key="5">
    <source>
        <dbReference type="Proteomes" id="UP000249134"/>
    </source>
</evidence>
<reference evidence="4 5" key="1">
    <citation type="submission" date="2018-06" db="EMBL/GenBank/DDBJ databases">
        <authorList>
            <consortium name="Pathogen Informatics"/>
            <person name="Doyle S."/>
        </authorList>
    </citation>
    <scope>NUCLEOTIDE SEQUENCE [LARGE SCALE GENOMIC DNA]</scope>
    <source>
        <strain evidence="4 5">NCTC4824</strain>
    </source>
</reference>
<organism evidence="4 5">
    <name type="scientific">Lederbergia lenta</name>
    <name type="common">Bacillus lentus</name>
    <dbReference type="NCBI Taxonomy" id="1467"/>
    <lineage>
        <taxon>Bacteria</taxon>
        <taxon>Bacillati</taxon>
        <taxon>Bacillota</taxon>
        <taxon>Bacilli</taxon>
        <taxon>Bacillales</taxon>
        <taxon>Bacillaceae</taxon>
        <taxon>Lederbergia</taxon>
    </lineage>
</organism>
<dbReference type="InterPro" id="IPR014781">
    <property type="entry name" value="Anthrax_toxin_lethal/edema_N/C"/>
</dbReference>
<feature type="domain" description="ATLF-like" evidence="3">
    <location>
        <begin position="45"/>
        <end position="230"/>
    </location>
</feature>
<dbReference type="STRING" id="1348624.GCA_001591545_01084"/>
<dbReference type="RefSeq" id="WP_066137973.1">
    <property type="nucleotide sequence ID" value="NZ_JAMATI010000001.1"/>
</dbReference>
<dbReference type="PROSITE" id="PS51995">
    <property type="entry name" value="ATLF"/>
    <property type="match status" value="1"/>
</dbReference>
<gene>
    <name evidence="4" type="ORF">NCTC4824_02019</name>
</gene>
<evidence type="ECO:0000313" key="4">
    <source>
        <dbReference type="EMBL" id="SQI56684.1"/>
    </source>
</evidence>
<dbReference type="Proteomes" id="UP000249134">
    <property type="component" value="Chromosome 1"/>
</dbReference>
<evidence type="ECO:0000259" key="3">
    <source>
        <dbReference type="PROSITE" id="PS51995"/>
    </source>
</evidence>
<dbReference type="Gene3D" id="3.40.390.10">
    <property type="entry name" value="Collagenase (Catalytic Domain)"/>
    <property type="match status" value="1"/>
</dbReference>
<dbReference type="EMBL" id="LS483476">
    <property type="protein sequence ID" value="SQI56684.1"/>
    <property type="molecule type" value="Genomic_DNA"/>
</dbReference>
<dbReference type="GO" id="GO:0008237">
    <property type="term" value="F:metallopeptidase activity"/>
    <property type="evidence" value="ECO:0007669"/>
    <property type="project" value="InterPro"/>
</dbReference>
<accession>A0A2X4Z7S0</accession>
<dbReference type="SUPFAM" id="SSF55486">
    <property type="entry name" value="Metalloproteases ('zincins'), catalytic domain"/>
    <property type="match status" value="1"/>
</dbReference>
<dbReference type="Pfam" id="PF07737">
    <property type="entry name" value="ATLF"/>
    <property type="match status" value="1"/>
</dbReference>